<dbReference type="Gene3D" id="3.40.50.300">
    <property type="entry name" value="P-loop containing nucleotide triphosphate hydrolases"/>
    <property type="match status" value="2"/>
</dbReference>
<dbReference type="PROSITE" id="PS50929">
    <property type="entry name" value="ABC_TM1F"/>
    <property type="match status" value="2"/>
</dbReference>
<evidence type="ECO:0000259" key="10">
    <source>
        <dbReference type="PROSITE" id="PS50929"/>
    </source>
</evidence>
<keyword evidence="2 8" id="KW-0812">Transmembrane</keyword>
<feature type="transmembrane region" description="Helical" evidence="8">
    <location>
        <begin position="772"/>
        <end position="796"/>
    </location>
</feature>
<keyword evidence="12" id="KW-1185">Reference proteome</keyword>
<evidence type="ECO:0000313" key="11">
    <source>
        <dbReference type="EMBL" id="OJJ44536.1"/>
    </source>
</evidence>
<dbReference type="InterPro" id="IPR039421">
    <property type="entry name" value="Type_1_exporter"/>
</dbReference>
<keyword evidence="4" id="KW-0067">ATP-binding</keyword>
<proteinExistence type="predicted"/>
<evidence type="ECO:0000259" key="9">
    <source>
        <dbReference type="PROSITE" id="PS50893"/>
    </source>
</evidence>
<dbReference type="PANTHER" id="PTHR43394:SF15">
    <property type="entry name" value="ALPHA-FACTOR-TRANSPORTING ATPASE"/>
    <property type="match status" value="1"/>
</dbReference>
<feature type="domain" description="ABC transporter" evidence="9">
    <location>
        <begin position="339"/>
        <end position="578"/>
    </location>
</feature>
<dbReference type="SMART" id="SM00382">
    <property type="entry name" value="AAA"/>
    <property type="match status" value="2"/>
</dbReference>
<evidence type="ECO:0000256" key="3">
    <source>
        <dbReference type="ARBA" id="ARBA00022741"/>
    </source>
</evidence>
<dbReference type="CDD" id="cd18577">
    <property type="entry name" value="ABC_6TM_Pgp_ABCB1_D1_like"/>
    <property type="match status" value="1"/>
</dbReference>
<feature type="transmembrane region" description="Helical" evidence="8">
    <location>
        <begin position="160"/>
        <end position="179"/>
    </location>
</feature>
<dbReference type="Gene3D" id="1.20.1560.10">
    <property type="entry name" value="ABC transporter type 1, transmembrane domain"/>
    <property type="match status" value="2"/>
</dbReference>
<dbReference type="InterPro" id="IPR017871">
    <property type="entry name" value="ABC_transporter-like_CS"/>
</dbReference>
<evidence type="ECO:0008006" key="13">
    <source>
        <dbReference type="Google" id="ProtNLM"/>
    </source>
</evidence>
<dbReference type="InterPro" id="IPR003439">
    <property type="entry name" value="ABC_transporter-like_ATP-bd"/>
</dbReference>
<dbReference type="InterPro" id="IPR036640">
    <property type="entry name" value="ABC1_TM_sf"/>
</dbReference>
<dbReference type="Proteomes" id="UP000184188">
    <property type="component" value="Unassembled WGS sequence"/>
</dbReference>
<dbReference type="Pfam" id="PF00005">
    <property type="entry name" value="ABC_tran"/>
    <property type="match status" value="2"/>
</dbReference>
<gene>
    <name evidence="11" type="ORF">ASPZODRAFT_134616</name>
</gene>
<dbReference type="FunFam" id="3.40.50.300:FF:001471">
    <property type="entry name" value="P-loop containing nucleoside triphosphate hydrolase protein"/>
    <property type="match status" value="1"/>
</dbReference>
<dbReference type="Pfam" id="PF00664">
    <property type="entry name" value="ABC_membrane"/>
    <property type="match status" value="2"/>
</dbReference>
<keyword evidence="6 8" id="KW-0472">Membrane</keyword>
<dbReference type="STRING" id="1073090.A0A1L9SBK2"/>
<dbReference type="FunFam" id="3.40.50.300:FF:003218">
    <property type="entry name" value="ABC a-pheromone efflux pump AtrD"/>
    <property type="match status" value="1"/>
</dbReference>
<dbReference type="SUPFAM" id="SSF52540">
    <property type="entry name" value="P-loop containing nucleoside triphosphate hydrolases"/>
    <property type="match status" value="2"/>
</dbReference>
<accession>A0A1L9SBK2</accession>
<feature type="transmembrane region" description="Helical" evidence="8">
    <location>
        <begin position="851"/>
        <end position="871"/>
    </location>
</feature>
<feature type="transmembrane region" description="Helical" evidence="8">
    <location>
        <begin position="992"/>
        <end position="1014"/>
    </location>
</feature>
<organism evidence="11 12">
    <name type="scientific">Penicilliopsis zonata CBS 506.65</name>
    <dbReference type="NCBI Taxonomy" id="1073090"/>
    <lineage>
        <taxon>Eukaryota</taxon>
        <taxon>Fungi</taxon>
        <taxon>Dikarya</taxon>
        <taxon>Ascomycota</taxon>
        <taxon>Pezizomycotina</taxon>
        <taxon>Eurotiomycetes</taxon>
        <taxon>Eurotiomycetidae</taxon>
        <taxon>Eurotiales</taxon>
        <taxon>Aspergillaceae</taxon>
        <taxon>Penicilliopsis</taxon>
    </lineage>
</organism>
<dbReference type="SUPFAM" id="SSF90123">
    <property type="entry name" value="ABC transporter transmembrane region"/>
    <property type="match status" value="2"/>
</dbReference>
<dbReference type="EMBL" id="KV878347">
    <property type="protein sequence ID" value="OJJ44536.1"/>
    <property type="molecule type" value="Genomic_DNA"/>
</dbReference>
<dbReference type="GO" id="GO:0005524">
    <property type="term" value="F:ATP binding"/>
    <property type="evidence" value="ECO:0007669"/>
    <property type="project" value="UniProtKB-KW"/>
</dbReference>
<keyword evidence="3" id="KW-0547">Nucleotide-binding</keyword>
<evidence type="ECO:0000256" key="4">
    <source>
        <dbReference type="ARBA" id="ARBA00022840"/>
    </source>
</evidence>
<feature type="transmembrane region" description="Helical" evidence="8">
    <location>
        <begin position="731"/>
        <end position="752"/>
    </location>
</feature>
<feature type="domain" description="ABC transmembrane type-1" evidence="10">
    <location>
        <begin position="734"/>
        <end position="1019"/>
    </location>
</feature>
<dbReference type="InterPro" id="IPR027417">
    <property type="entry name" value="P-loop_NTPase"/>
</dbReference>
<dbReference type="RefSeq" id="XP_022579046.1">
    <property type="nucleotide sequence ID" value="XM_022723579.1"/>
</dbReference>
<comment type="subcellular location">
    <subcellularLocation>
        <location evidence="1">Membrane</location>
        <topology evidence="1">Multi-pass membrane protein</topology>
    </subcellularLocation>
</comment>
<evidence type="ECO:0000256" key="8">
    <source>
        <dbReference type="SAM" id="Phobius"/>
    </source>
</evidence>
<dbReference type="GO" id="GO:0005743">
    <property type="term" value="C:mitochondrial inner membrane"/>
    <property type="evidence" value="ECO:0007669"/>
    <property type="project" value="TreeGrafter"/>
</dbReference>
<dbReference type="GO" id="GO:0090374">
    <property type="term" value="P:oligopeptide export from mitochondrion"/>
    <property type="evidence" value="ECO:0007669"/>
    <property type="project" value="TreeGrafter"/>
</dbReference>
<feature type="transmembrane region" description="Helical" evidence="8">
    <location>
        <begin position="954"/>
        <end position="980"/>
    </location>
</feature>
<reference evidence="12" key="1">
    <citation type="journal article" date="2017" name="Genome Biol.">
        <title>Comparative genomics reveals high biological diversity and specific adaptations in the industrially and medically important fungal genus Aspergillus.</title>
        <authorList>
            <person name="de Vries R.P."/>
            <person name="Riley R."/>
            <person name="Wiebenga A."/>
            <person name="Aguilar-Osorio G."/>
            <person name="Amillis S."/>
            <person name="Uchima C.A."/>
            <person name="Anderluh G."/>
            <person name="Asadollahi M."/>
            <person name="Askin M."/>
            <person name="Barry K."/>
            <person name="Battaglia E."/>
            <person name="Bayram O."/>
            <person name="Benocci T."/>
            <person name="Braus-Stromeyer S.A."/>
            <person name="Caldana C."/>
            <person name="Canovas D."/>
            <person name="Cerqueira G.C."/>
            <person name="Chen F."/>
            <person name="Chen W."/>
            <person name="Choi C."/>
            <person name="Clum A."/>
            <person name="Dos Santos R.A."/>
            <person name="Damasio A.R."/>
            <person name="Diallinas G."/>
            <person name="Emri T."/>
            <person name="Fekete E."/>
            <person name="Flipphi M."/>
            <person name="Freyberg S."/>
            <person name="Gallo A."/>
            <person name="Gournas C."/>
            <person name="Habgood R."/>
            <person name="Hainaut M."/>
            <person name="Harispe M.L."/>
            <person name="Henrissat B."/>
            <person name="Hilden K.S."/>
            <person name="Hope R."/>
            <person name="Hossain A."/>
            <person name="Karabika E."/>
            <person name="Karaffa L."/>
            <person name="Karanyi Z."/>
            <person name="Krasevec N."/>
            <person name="Kuo A."/>
            <person name="Kusch H."/>
            <person name="LaButti K."/>
            <person name="Lagendijk E.L."/>
            <person name="Lapidus A."/>
            <person name="Levasseur A."/>
            <person name="Lindquist E."/>
            <person name="Lipzen A."/>
            <person name="Logrieco A.F."/>
            <person name="MacCabe A."/>
            <person name="Maekelae M.R."/>
            <person name="Malavazi I."/>
            <person name="Melin P."/>
            <person name="Meyer V."/>
            <person name="Mielnichuk N."/>
            <person name="Miskei M."/>
            <person name="Molnar A.P."/>
            <person name="Mule G."/>
            <person name="Ngan C.Y."/>
            <person name="Orejas M."/>
            <person name="Orosz E."/>
            <person name="Ouedraogo J.P."/>
            <person name="Overkamp K.M."/>
            <person name="Park H.-S."/>
            <person name="Perrone G."/>
            <person name="Piumi F."/>
            <person name="Punt P.J."/>
            <person name="Ram A.F."/>
            <person name="Ramon A."/>
            <person name="Rauscher S."/>
            <person name="Record E."/>
            <person name="Riano-Pachon D.M."/>
            <person name="Robert V."/>
            <person name="Roehrig J."/>
            <person name="Ruller R."/>
            <person name="Salamov A."/>
            <person name="Salih N.S."/>
            <person name="Samson R.A."/>
            <person name="Sandor E."/>
            <person name="Sanguinetti M."/>
            <person name="Schuetze T."/>
            <person name="Sepcic K."/>
            <person name="Shelest E."/>
            <person name="Sherlock G."/>
            <person name="Sophianopoulou V."/>
            <person name="Squina F.M."/>
            <person name="Sun H."/>
            <person name="Susca A."/>
            <person name="Todd R.B."/>
            <person name="Tsang A."/>
            <person name="Unkles S.E."/>
            <person name="van de Wiele N."/>
            <person name="van Rossen-Uffink D."/>
            <person name="Oliveira J.V."/>
            <person name="Vesth T.C."/>
            <person name="Visser J."/>
            <person name="Yu J.-H."/>
            <person name="Zhou M."/>
            <person name="Andersen M.R."/>
            <person name="Archer D.B."/>
            <person name="Baker S.E."/>
            <person name="Benoit I."/>
            <person name="Brakhage A.A."/>
            <person name="Braus G.H."/>
            <person name="Fischer R."/>
            <person name="Frisvad J.C."/>
            <person name="Goldman G.H."/>
            <person name="Houbraken J."/>
            <person name="Oakley B."/>
            <person name="Pocsi I."/>
            <person name="Scazzocchio C."/>
            <person name="Seiboth B."/>
            <person name="vanKuyk P.A."/>
            <person name="Wortman J."/>
            <person name="Dyer P.S."/>
            <person name="Grigoriev I.V."/>
        </authorList>
    </citation>
    <scope>NUCLEOTIDE SEQUENCE [LARGE SCALE GENOMIC DNA]</scope>
    <source>
        <strain evidence="12">CBS 506.65</strain>
    </source>
</reference>
<evidence type="ECO:0000256" key="5">
    <source>
        <dbReference type="ARBA" id="ARBA00022989"/>
    </source>
</evidence>
<evidence type="ECO:0000256" key="6">
    <source>
        <dbReference type="ARBA" id="ARBA00023136"/>
    </source>
</evidence>
<keyword evidence="5 8" id="KW-1133">Transmembrane helix</keyword>
<dbReference type="GO" id="GO:0016887">
    <property type="term" value="F:ATP hydrolysis activity"/>
    <property type="evidence" value="ECO:0007669"/>
    <property type="project" value="InterPro"/>
</dbReference>
<dbReference type="VEuPathDB" id="FungiDB:ASPZODRAFT_134616"/>
<feature type="transmembrane region" description="Helical" evidence="8">
    <location>
        <begin position="61"/>
        <end position="82"/>
    </location>
</feature>
<evidence type="ECO:0000313" key="12">
    <source>
        <dbReference type="Proteomes" id="UP000184188"/>
    </source>
</evidence>
<dbReference type="PROSITE" id="PS50893">
    <property type="entry name" value="ABC_TRANSPORTER_2"/>
    <property type="match status" value="2"/>
</dbReference>
<feature type="domain" description="ABC transporter" evidence="9">
    <location>
        <begin position="1053"/>
        <end position="1301"/>
    </location>
</feature>
<dbReference type="InterPro" id="IPR003593">
    <property type="entry name" value="AAA+_ATPase"/>
</dbReference>
<evidence type="ECO:0000256" key="2">
    <source>
        <dbReference type="ARBA" id="ARBA00022692"/>
    </source>
</evidence>
<evidence type="ECO:0000256" key="1">
    <source>
        <dbReference type="ARBA" id="ARBA00004141"/>
    </source>
</evidence>
<dbReference type="GO" id="GO:0015421">
    <property type="term" value="F:ABC-type oligopeptide transporter activity"/>
    <property type="evidence" value="ECO:0007669"/>
    <property type="project" value="TreeGrafter"/>
</dbReference>
<feature type="domain" description="ABC transmembrane type-1" evidence="10">
    <location>
        <begin position="10"/>
        <end position="302"/>
    </location>
</feature>
<dbReference type="InterPro" id="IPR011527">
    <property type="entry name" value="ABC1_TM_dom"/>
</dbReference>
<name>A0A1L9SBK2_9EURO</name>
<dbReference type="PROSITE" id="PS00211">
    <property type="entry name" value="ABC_TRANSPORTER_1"/>
    <property type="match status" value="1"/>
</dbReference>
<evidence type="ECO:0000256" key="7">
    <source>
        <dbReference type="SAM" id="MobiDB-lite"/>
    </source>
</evidence>
<dbReference type="OrthoDB" id="6500128at2759"/>
<dbReference type="CDD" id="cd18578">
    <property type="entry name" value="ABC_6TM_Pgp_ABCB1_D2_like"/>
    <property type="match status" value="1"/>
</dbReference>
<dbReference type="PANTHER" id="PTHR43394">
    <property type="entry name" value="ATP-DEPENDENT PERMEASE MDL1, MITOCHONDRIAL"/>
    <property type="match status" value="1"/>
</dbReference>
<feature type="region of interest" description="Disordered" evidence="7">
    <location>
        <begin position="612"/>
        <end position="634"/>
    </location>
</feature>
<protein>
    <recommendedName>
        <fullName evidence="13">ABC a-pheromone efflux pump AtrD</fullName>
    </recommendedName>
</protein>
<sequence>MTRKHVPTLLLAVFFALAAGLVPAILAIFLGDMFNSFTSFGAGDISAQSLLGGVTRSCLELLGLGAASWIANGAYYTLFIAFGELQANSARISVFGELLGRDLEWFESHQEGIGAFLSSLQAHVHELQMATAQPLGLALQYIFRTIASLGLAFYTSWNLSLVTLAGVPVLSAIIAFLSARIKPCIGSQQQELTQASKVVHNAVSSIDTVKVHNAQMFEAEKFSYRIDQAAGHYLKQARLNSLQIALIRFISFGMFVQGFWYGSELAHSGKLTSGEVLRTFWACLMATQSIEQVLPQAILLEQGKLAGTALKSILEDRTDKQKVKRTKLGAYPKHCEGDIEIRNLSFAYPSQPEKMVLKPSSFFFPAGDTIFVVGKSGSGKSTLSNLLTRFYSPSTGEILIDGRSIQTLDINWIRNNITLVEQKSVLFNESILTNIAFGSRNHESITKDDVQECIDLAMLESVLDTLPKGLDTCVGEGGSFLSGGQRQRVAIARARLRNTPILILDEPTSALDATNRVAVIKAIRQWRKDKTTIIITHDLSQILDNDYVYVMENGSIVQSGYKRQLVSQAKDESSIFFATKEALLQRADCKDTLTDDDMPELYSDSLHSDSVDGFEDELPDNGGSKATTGLPRRERSVSIASSYMQNSPAIRTSMHEYLQEAEFDNFPSNNNTSYKRERPDPAFRLSTMPRKRSLGRFRKQKKLRPYTKRHMASLGKIMSTIIPKLRVGQRCLLFLGFISALAHASAVPIFSYCLSQLLQTFYVSKDHSSITMQWSLAVLGVAFGDGIVSLSMHYFLEHCGQMWVDTLRKNAFRRVLDQPRSFFEKDRNRPLKLAGCLDQNAEEIRNIIGRFAGFVIVAVAIAVMAIVWSLIVCWKLTLVALACGPVIYAITRGFEKVNGTWEKRCNEGNAVIAGIFAETFSEIRTVRTLTLEAYFHKKHIKAVSRCMTLGFKRAVYSGSLFGIVESTIIFVSALIFYYGAVLVSMDGFTAEAILTVFSMLLFSIGYASFVLSCIPQINNSQDTATQLLRLVNLPECASHEHFGQIRLSRAAPIKLTRVNFRYPSRPDTAVLRDVSISIPSNSCTAIVGRSGSGKSTVASLLLSLYEAPVSLHGPPAVSVGGFDIRRLHTPTLRSCISIVSQQPTLFPDTIRANITYGLDESSPLNTMMNVRAAARAAGIDEFVSSLPKGYYTMVGDGGIGVSGGQAQRLVIARALLRQPQILVLDEATSALDVGSAQLIRKTVQQLVVSRPELTVIIITHSAEMMEIADQVVVMEQGRVVEEGPYTLLAKRWGGKLRALIEDEGMSSDG</sequence>
<dbReference type="GeneID" id="34610044"/>